<accession>A0A6L9EG64</accession>
<gene>
    <name evidence="1" type="ORF">GTQ38_17055</name>
</gene>
<evidence type="ECO:0000313" key="1">
    <source>
        <dbReference type="EMBL" id="NAS13725.1"/>
    </source>
</evidence>
<dbReference type="Pfam" id="PF12900">
    <property type="entry name" value="Pyridox_ox_2"/>
    <property type="match status" value="1"/>
</dbReference>
<dbReference type="SUPFAM" id="SSF50475">
    <property type="entry name" value="FMN-binding split barrel"/>
    <property type="match status" value="1"/>
</dbReference>
<organism evidence="1 2">
    <name type="scientific">Poritiphilus flavus</name>
    <dbReference type="NCBI Taxonomy" id="2697053"/>
    <lineage>
        <taxon>Bacteria</taxon>
        <taxon>Pseudomonadati</taxon>
        <taxon>Bacteroidota</taxon>
        <taxon>Flavobacteriia</taxon>
        <taxon>Flavobacteriales</taxon>
        <taxon>Flavobacteriaceae</taxon>
        <taxon>Poritiphilus</taxon>
    </lineage>
</organism>
<dbReference type="AlphaFoldDB" id="A0A6L9EG64"/>
<protein>
    <submittedName>
        <fullName evidence="1">Flavin mononucleotide-binding protein</fullName>
    </submittedName>
</protein>
<dbReference type="EMBL" id="WXYO01000007">
    <property type="protein sequence ID" value="NAS13725.1"/>
    <property type="molecule type" value="Genomic_DNA"/>
</dbReference>
<keyword evidence="2" id="KW-1185">Reference proteome</keyword>
<comment type="caution">
    <text evidence="1">The sequence shown here is derived from an EMBL/GenBank/DDBJ whole genome shotgun (WGS) entry which is preliminary data.</text>
</comment>
<sequence>MIKDLDQTKCMELLRNNYIGRLAFVQGKSPYIIPITYYYHDRDARSIISYSAEGHKIRAMRKNTSVSLEVDEIESVSKWKSVLVHGQFEELEGIDAKSQLHEFVKGVKSIINKKEEKQLQFIHEFSSKLISIGPPPVVYRIKIVEITGKVREE</sequence>
<dbReference type="Gene3D" id="2.30.110.10">
    <property type="entry name" value="Electron Transport, Fmn-binding Protein, Chain A"/>
    <property type="match status" value="1"/>
</dbReference>
<dbReference type="RefSeq" id="WP_161436752.1">
    <property type="nucleotide sequence ID" value="NZ_WXYO01000007.1"/>
</dbReference>
<name>A0A6L9EG64_9FLAO</name>
<dbReference type="Proteomes" id="UP000475249">
    <property type="component" value="Unassembled WGS sequence"/>
</dbReference>
<proteinExistence type="predicted"/>
<reference evidence="1 2" key="1">
    <citation type="submission" date="2020-01" db="EMBL/GenBank/DDBJ databases">
        <title>Bacteria diversity of Porities sp.</title>
        <authorList>
            <person name="Wang G."/>
        </authorList>
    </citation>
    <scope>NUCLEOTIDE SEQUENCE [LARGE SCALE GENOMIC DNA]</scope>
    <source>
        <strain evidence="1 2">R33</strain>
    </source>
</reference>
<evidence type="ECO:0000313" key="2">
    <source>
        <dbReference type="Proteomes" id="UP000475249"/>
    </source>
</evidence>
<dbReference type="InterPro" id="IPR024747">
    <property type="entry name" value="Pyridox_Oxase-rel"/>
</dbReference>
<dbReference type="InterPro" id="IPR012349">
    <property type="entry name" value="Split_barrel_FMN-bd"/>
</dbReference>